<feature type="transmembrane region" description="Helical" evidence="1">
    <location>
        <begin position="27"/>
        <end position="45"/>
    </location>
</feature>
<feature type="transmembrane region" description="Helical" evidence="1">
    <location>
        <begin position="259"/>
        <end position="278"/>
    </location>
</feature>
<accession>A0A7U6JGL7</accession>
<feature type="transmembrane region" description="Helical" evidence="1">
    <location>
        <begin position="91"/>
        <end position="110"/>
    </location>
</feature>
<dbReference type="RefSeq" id="WP_041065636.1">
    <property type="nucleotide sequence ID" value="NZ_AP012273.1"/>
</dbReference>
<keyword evidence="3" id="KW-1185">Reference proteome</keyword>
<keyword evidence="1" id="KW-0472">Membrane</keyword>
<dbReference type="EMBL" id="AP012273">
    <property type="protein sequence ID" value="BAO43689.1"/>
    <property type="molecule type" value="Genomic_DNA"/>
</dbReference>
<feature type="transmembrane region" description="Helical" evidence="1">
    <location>
        <begin position="229"/>
        <end position="247"/>
    </location>
</feature>
<evidence type="ECO:0000313" key="2">
    <source>
        <dbReference type="EMBL" id="BAO43689.1"/>
    </source>
</evidence>
<dbReference type="Proteomes" id="UP000031631">
    <property type="component" value="Chromosome"/>
</dbReference>
<proteinExistence type="predicted"/>
<sequence length="346" mass="39754">MWPYWLMYFLPAFPALMTGRRPRHLNWLPWILLGAVFVLLVGYRYQVGGDWGTYLIHYDREIGASLTDPITSGDPGYVMLNRIMVQLDWDIYGVNLVSGLIFISGLIVFCRAQSRPWLAFTVAVPYLVIVVAMGYTRQSVALGFIFWALTYLERGRFVPYVLFIVAATLFHKTAIIMIPLGIFLYSKGWLLRIIAVALIGYGMWDALVAPEQEKLWNTYVEQQMQSEGARIRVLMNFVPAVFLLLNWKQWKRIYPNALLWLWMALGAIACVFLVGFASTAVDRIALYLTPLQVVVFARLPFLARNRIRPGTMVLLLILGYAAVLFVWLNYATHAVYWLPYQNALFN</sequence>
<keyword evidence="1" id="KW-1133">Transmembrane helix</keyword>
<dbReference type="OrthoDB" id="5373240at2"/>
<evidence type="ECO:0000256" key="1">
    <source>
        <dbReference type="SAM" id="Phobius"/>
    </source>
</evidence>
<dbReference type="KEGG" id="tbn:TBH_C0751"/>
<feature type="transmembrane region" description="Helical" evidence="1">
    <location>
        <begin position="313"/>
        <end position="338"/>
    </location>
</feature>
<feature type="transmembrane region" description="Helical" evidence="1">
    <location>
        <begin position="189"/>
        <end position="209"/>
    </location>
</feature>
<feature type="transmembrane region" description="Helical" evidence="1">
    <location>
        <begin position="157"/>
        <end position="182"/>
    </location>
</feature>
<dbReference type="AlphaFoldDB" id="A0A7U6JGL7"/>
<feature type="transmembrane region" description="Helical" evidence="1">
    <location>
        <begin position="117"/>
        <end position="137"/>
    </location>
</feature>
<evidence type="ECO:0008006" key="4">
    <source>
        <dbReference type="Google" id="ProtNLM"/>
    </source>
</evidence>
<feature type="transmembrane region" description="Helical" evidence="1">
    <location>
        <begin position="284"/>
        <end position="301"/>
    </location>
</feature>
<name>A0A7U6JGL7_9GAMM</name>
<dbReference type="Pfam" id="PF14897">
    <property type="entry name" value="EpsG"/>
    <property type="match status" value="1"/>
</dbReference>
<protein>
    <recommendedName>
        <fullName evidence="4">EpsG family protein</fullName>
    </recommendedName>
</protein>
<evidence type="ECO:0000313" key="3">
    <source>
        <dbReference type="Proteomes" id="UP000031631"/>
    </source>
</evidence>
<dbReference type="InterPro" id="IPR049458">
    <property type="entry name" value="EpsG-like"/>
</dbReference>
<keyword evidence="1" id="KW-0812">Transmembrane</keyword>
<organism evidence="2 3">
    <name type="scientific">Thiolapillus brandeum</name>
    <dbReference type="NCBI Taxonomy" id="1076588"/>
    <lineage>
        <taxon>Bacteria</taxon>
        <taxon>Pseudomonadati</taxon>
        <taxon>Pseudomonadota</taxon>
        <taxon>Gammaproteobacteria</taxon>
        <taxon>Chromatiales</taxon>
        <taxon>Sedimenticolaceae</taxon>
        <taxon>Thiolapillus</taxon>
    </lineage>
</organism>
<gene>
    <name evidence="2" type="ORF">TBH_C0751</name>
</gene>
<reference evidence="2 3" key="1">
    <citation type="journal article" date="2014" name="PLoS ONE">
        <title>Physiological and genomic features of a novel sulfur-oxidizing gammaproteobacterium belonging to a previously uncultivated symbiotic lineage isolated from a hydrothermal vent.</title>
        <authorList>
            <person name="Nunoura T."/>
            <person name="Takaki Y."/>
            <person name="Kazama H."/>
            <person name="Kakuta J."/>
            <person name="Shimamura S."/>
            <person name="Makita H."/>
            <person name="Hirai M."/>
            <person name="Miyazaki M."/>
            <person name="Takai K."/>
        </authorList>
    </citation>
    <scope>NUCLEOTIDE SEQUENCE [LARGE SCALE GENOMIC DNA]</scope>
    <source>
        <strain evidence="2 3">Hiromi1</strain>
    </source>
</reference>